<dbReference type="InterPro" id="IPR006059">
    <property type="entry name" value="SBP"/>
</dbReference>
<dbReference type="Pfam" id="PF13416">
    <property type="entry name" value="SBP_bac_8"/>
    <property type="match status" value="1"/>
</dbReference>
<protein>
    <submittedName>
        <fullName evidence="2">ABC transporter substrate-binding protein</fullName>
    </submittedName>
</protein>
<feature type="chain" id="PRO_5036456176" evidence="1">
    <location>
        <begin position="24"/>
        <end position="406"/>
    </location>
</feature>
<comment type="caution">
    <text evidence="2">The sequence shown here is derived from an EMBL/GenBank/DDBJ whole genome shotgun (WGS) entry which is preliminary data.</text>
</comment>
<feature type="signal peptide" evidence="1">
    <location>
        <begin position="1"/>
        <end position="23"/>
    </location>
</feature>
<dbReference type="PANTHER" id="PTHR42779">
    <property type="entry name" value="PROTEIN YNJB"/>
    <property type="match status" value="1"/>
</dbReference>
<evidence type="ECO:0000256" key="1">
    <source>
        <dbReference type="SAM" id="SignalP"/>
    </source>
</evidence>
<reference evidence="2" key="1">
    <citation type="submission" date="2020-05" db="EMBL/GenBank/DDBJ databases">
        <title>Fertoebacter nigrum gen. nov., sp. nov., a new member of the family Rhodobacteraceae.</title>
        <authorList>
            <person name="Szuroczki S."/>
            <person name="Abbaszade G."/>
            <person name="Buni D."/>
            <person name="Schumann P."/>
            <person name="Toth E."/>
        </authorList>
    </citation>
    <scope>NUCLEOTIDE SEQUENCE</scope>
    <source>
        <strain evidence="2">RG-N-1a</strain>
    </source>
</reference>
<keyword evidence="3" id="KW-1185">Reference proteome</keyword>
<evidence type="ECO:0000313" key="2">
    <source>
        <dbReference type="EMBL" id="NUB46564.1"/>
    </source>
</evidence>
<dbReference type="Proteomes" id="UP000484076">
    <property type="component" value="Unassembled WGS sequence"/>
</dbReference>
<dbReference type="PANTHER" id="PTHR42779:SF1">
    <property type="entry name" value="PROTEIN YNJB"/>
    <property type="match status" value="1"/>
</dbReference>
<evidence type="ECO:0000313" key="3">
    <source>
        <dbReference type="Proteomes" id="UP000484076"/>
    </source>
</evidence>
<accession>A0A8X8KMN1</accession>
<sequence length="406" mass="43188">MTKRILAALAATGLLLGAVPATAQTAPAPDWQAVLDQAEGQTVYWHAWGGDPKINDFIAFVGAEAMARHGVTLEHVKLASTADAVARVQGEQQAGRNTGGAVDLIWINGENFAAMKANGLLGAPFAESLPNWALVDVAGKPAVANDFTEPTEGLESPWAMAQLVFEHDSAILPEPPRSTQGLLDWIIANPGRFTYPQPPDYLGTTFLKQVLYGVMDNPAILQQPLDPATYDAATAPLWAWLDAATPHLWREGRAYPQNEPALGQLLADGEVQIAFAFNPGRASAVIAAGELPDTVRTFVLEEGTIGNASFVAIPFNAANRAGAMVVANLLLDPAVQARAQDPAVLGFQTVLNVAALPDTDRARFDALELGVATLSPDQLGKALLEPHASWMVKIAEDWARRYGVAQ</sequence>
<name>A0A8X8KMN1_9RHOB</name>
<dbReference type="RefSeq" id="WP_152828652.1">
    <property type="nucleotide sequence ID" value="NZ_WHUT02000017.1"/>
</dbReference>
<dbReference type="InterPro" id="IPR027020">
    <property type="entry name" value="YnjB"/>
</dbReference>
<dbReference type="NCBIfam" id="NF008633">
    <property type="entry name" value="PRK11622.1"/>
    <property type="match status" value="1"/>
</dbReference>
<gene>
    <name evidence="2" type="ORF">GEU84_019400</name>
</gene>
<keyword evidence="1" id="KW-0732">Signal</keyword>
<dbReference type="PIRSF" id="PIRSF029172">
    <property type="entry name" value="UCP029172_ABC_sbc_YnjB"/>
    <property type="match status" value="1"/>
</dbReference>
<dbReference type="Gene3D" id="3.40.190.10">
    <property type="entry name" value="Periplasmic binding protein-like II"/>
    <property type="match status" value="2"/>
</dbReference>
<proteinExistence type="predicted"/>
<dbReference type="AlphaFoldDB" id="A0A8X8KMN1"/>
<dbReference type="EMBL" id="WHUT02000017">
    <property type="protein sequence ID" value="NUB46564.1"/>
    <property type="molecule type" value="Genomic_DNA"/>
</dbReference>
<dbReference type="SUPFAM" id="SSF53850">
    <property type="entry name" value="Periplasmic binding protein-like II"/>
    <property type="match status" value="1"/>
</dbReference>
<organism evidence="2 3">
    <name type="scientific">Fertoeibacter niger</name>
    <dbReference type="NCBI Taxonomy" id="2656921"/>
    <lineage>
        <taxon>Bacteria</taxon>
        <taxon>Pseudomonadati</taxon>
        <taxon>Pseudomonadota</taxon>
        <taxon>Alphaproteobacteria</taxon>
        <taxon>Rhodobacterales</taxon>
        <taxon>Paracoccaceae</taxon>
        <taxon>Fertoeibacter</taxon>
    </lineage>
</organism>